<evidence type="ECO:0000313" key="1">
    <source>
        <dbReference type="EMBL" id="QHT75158.1"/>
    </source>
</evidence>
<dbReference type="EMBL" id="MN739864">
    <property type="protein sequence ID" value="QHT75158.1"/>
    <property type="molecule type" value="Genomic_DNA"/>
</dbReference>
<name>A0A6C0H3P9_9ZZZZ</name>
<proteinExistence type="predicted"/>
<accession>A0A6C0H3P9</accession>
<dbReference type="AlphaFoldDB" id="A0A6C0H3P9"/>
<reference evidence="1" key="1">
    <citation type="journal article" date="2020" name="Nature">
        <title>Giant virus diversity and host interactions through global metagenomics.</title>
        <authorList>
            <person name="Schulz F."/>
            <person name="Roux S."/>
            <person name="Paez-Espino D."/>
            <person name="Jungbluth S."/>
            <person name="Walsh D.A."/>
            <person name="Denef V.J."/>
            <person name="McMahon K.D."/>
            <person name="Konstantinidis K.T."/>
            <person name="Eloe-Fadrosh E.A."/>
            <person name="Kyrpides N.C."/>
            <person name="Woyke T."/>
        </authorList>
    </citation>
    <scope>NUCLEOTIDE SEQUENCE</scope>
    <source>
        <strain evidence="1">GVMAG-M-3300023179-63</strain>
    </source>
</reference>
<sequence>MAGTTSGQGRTIMSYNIEINISYDIGNQNGINSCIVNSMEDILLGEFANNTAYTTFKSTYMSAPNPIPIYIINESFYLDKRSLDAIRKTAIRFPPHNPDGNRPQIRQFYENYDDFNTNPNISQRDKNSLVPIFKAAFLDAYKPGGVDPRVFTSTRSIIQSHTTLDGLFGDANFKDAINGNGRAREAQVIGTRDFHDYITRYYDRTANSSEKILLEKFYKMSDNILSDKFKYEYFLNPNNVKSIYKFISSYNSADDSRYALNTNEEKERIYNKYFKYVFPNKKDISFLSDPDKDKILMFYNVFYIVQNIYLYDDTIIQVPSFKVKKRNNPNNPNKKEKYYISNVRLLDLKDDNIHFEIVENKVIIFISATLKHIVENPTLQINYLIDDLENPEQQFSQRFSILQPKDINPKYSIYNKINIHNDVKYIKNDLNIDKLYKYTLNKKYIENKEEVFLNLKTLALFEDFLTSYNKVESQNIKNEFVKSNIKFLFHKIFKFYNNKKIKNYYIKDTYIKYVDNSPDYYSIAKGTLKDSSEKYKIILDLYKLSSVASAAAVGAVPGAPAAPAVVPAAPAASAAQASPAAAPAVVPAQAAPTGPSLLFAEVASPDARLANNIIYKVAVVFRCYLDIDGNKPSFMRKVIAETCLPRAQVLDDAFSNILYKTFDLPKNYLHGKLSNITKKKKVIEQKNSTKEVAKRTETNTIVREVPPNVPIKKPTVVGGQSLIKKRTVRRRKYYSSI</sequence>
<protein>
    <submittedName>
        <fullName evidence="1">Uncharacterized protein</fullName>
    </submittedName>
</protein>
<organism evidence="1">
    <name type="scientific">viral metagenome</name>
    <dbReference type="NCBI Taxonomy" id="1070528"/>
    <lineage>
        <taxon>unclassified sequences</taxon>
        <taxon>metagenomes</taxon>
        <taxon>organismal metagenomes</taxon>
    </lineage>
</organism>